<dbReference type="SUPFAM" id="SSF54001">
    <property type="entry name" value="Cysteine proteinases"/>
    <property type="match status" value="1"/>
</dbReference>
<organism evidence="2 3">
    <name type="scientific">Brachionus plicatilis</name>
    <name type="common">Marine rotifer</name>
    <name type="synonym">Brachionus muelleri</name>
    <dbReference type="NCBI Taxonomy" id="10195"/>
    <lineage>
        <taxon>Eukaryota</taxon>
        <taxon>Metazoa</taxon>
        <taxon>Spiralia</taxon>
        <taxon>Gnathifera</taxon>
        <taxon>Rotifera</taxon>
        <taxon>Eurotatoria</taxon>
        <taxon>Monogononta</taxon>
        <taxon>Pseudotrocha</taxon>
        <taxon>Ploima</taxon>
        <taxon>Brachionidae</taxon>
        <taxon>Brachionus</taxon>
    </lineage>
</organism>
<dbReference type="AlphaFoldDB" id="A0A3M7SFE5"/>
<comment type="caution">
    <text evidence="2">The sequence shown here is derived from an EMBL/GenBank/DDBJ whole genome shotgun (WGS) entry which is preliminary data.</text>
</comment>
<dbReference type="InterPro" id="IPR038765">
    <property type="entry name" value="Papain-like_cys_pep_sf"/>
</dbReference>
<feature type="non-terminal residue" evidence="2">
    <location>
        <position position="249"/>
    </location>
</feature>
<dbReference type="EMBL" id="REGN01001490">
    <property type="protein sequence ID" value="RNA34367.1"/>
    <property type="molecule type" value="Genomic_DNA"/>
</dbReference>
<feature type="region of interest" description="Disordered" evidence="1">
    <location>
        <begin position="75"/>
        <end position="104"/>
    </location>
</feature>
<dbReference type="Proteomes" id="UP000276133">
    <property type="component" value="Unassembled WGS sequence"/>
</dbReference>
<evidence type="ECO:0000313" key="3">
    <source>
        <dbReference type="Proteomes" id="UP000276133"/>
    </source>
</evidence>
<evidence type="ECO:0000313" key="2">
    <source>
        <dbReference type="EMBL" id="RNA34367.1"/>
    </source>
</evidence>
<feature type="compositionally biased region" description="Basic and acidic residues" evidence="1">
    <location>
        <begin position="75"/>
        <end position="88"/>
    </location>
</feature>
<dbReference type="InterPro" id="IPR053033">
    <property type="entry name" value="Androglobin-like"/>
</dbReference>
<protein>
    <submittedName>
        <fullName evidence="2">Androglobin isoform X24</fullName>
    </submittedName>
</protein>
<sequence>MDSPFERRSSVKNSSRIGFRKLMSQTKNSAKSGVSGNRKAVSPAGKVSVSSVAAEPKKQKLPIWPEWNENDINSEKWEVGGKAKDNKSKPASAPMSNGFEDPDPKFEWPLGIQSRIDTFKRPSDIYEKIPVIVDPDNGLENFDLISPNEHLHNNETMRWIISQIHSLWDMSRKDVKSPAFLASSPYLQDIDINSNKALAAGRLWRPWEHIYAINKVVKGPFIPVYNQYGKYAVRLYFMVRIKDKIFFRQ</sequence>
<gene>
    <name evidence="2" type="ORF">BpHYR1_003228</name>
</gene>
<dbReference type="PANTHER" id="PTHR46298:SF1">
    <property type="entry name" value="ANDROGLOBIN"/>
    <property type="match status" value="1"/>
</dbReference>
<dbReference type="PANTHER" id="PTHR46298">
    <property type="entry name" value="ANDROGLOBIN"/>
    <property type="match status" value="1"/>
</dbReference>
<reference evidence="2 3" key="1">
    <citation type="journal article" date="2018" name="Sci. Rep.">
        <title>Genomic signatures of local adaptation to the degree of environmental predictability in rotifers.</title>
        <authorList>
            <person name="Franch-Gras L."/>
            <person name="Hahn C."/>
            <person name="Garcia-Roger E.M."/>
            <person name="Carmona M.J."/>
            <person name="Serra M."/>
            <person name="Gomez A."/>
        </authorList>
    </citation>
    <scope>NUCLEOTIDE SEQUENCE [LARGE SCALE GENOMIC DNA]</scope>
    <source>
        <strain evidence="2">HYR1</strain>
    </source>
</reference>
<evidence type="ECO:0000256" key="1">
    <source>
        <dbReference type="SAM" id="MobiDB-lite"/>
    </source>
</evidence>
<accession>A0A3M7SFE5</accession>
<keyword evidence="3" id="KW-1185">Reference proteome</keyword>
<dbReference type="STRING" id="10195.A0A3M7SFE5"/>
<feature type="compositionally biased region" description="Polar residues" evidence="1">
    <location>
        <begin position="23"/>
        <end position="35"/>
    </location>
</feature>
<feature type="region of interest" description="Disordered" evidence="1">
    <location>
        <begin position="1"/>
        <end position="55"/>
    </location>
</feature>
<proteinExistence type="predicted"/>
<dbReference type="OrthoDB" id="9374162at2759"/>
<name>A0A3M7SFE5_BRAPC</name>